<comment type="caution">
    <text evidence="1">The sequence shown here is derived from an EMBL/GenBank/DDBJ whole genome shotgun (WGS) entry which is preliminary data.</text>
</comment>
<organism evidence="1 2">
    <name type="scientific">Blastopirellula marina</name>
    <dbReference type="NCBI Taxonomy" id="124"/>
    <lineage>
        <taxon>Bacteria</taxon>
        <taxon>Pseudomonadati</taxon>
        <taxon>Planctomycetota</taxon>
        <taxon>Planctomycetia</taxon>
        <taxon>Pirellulales</taxon>
        <taxon>Pirellulaceae</taxon>
        <taxon>Blastopirellula</taxon>
    </lineage>
</organism>
<evidence type="ECO:0000313" key="1">
    <source>
        <dbReference type="EMBL" id="PQO46689.1"/>
    </source>
</evidence>
<gene>
    <name evidence="1" type="ORF">C5Y93_07595</name>
</gene>
<accession>A0A2S8GQI3</accession>
<dbReference type="EMBL" id="PUHZ01000008">
    <property type="protein sequence ID" value="PQO46689.1"/>
    <property type="molecule type" value="Genomic_DNA"/>
</dbReference>
<sequence length="161" mass="18537">MDDQDEDEFLEFARSTGDVVIISITTDQPGEEFPSFRSLAGRRLGEGCQLWNRSISPQPIVEYYEVHGGYYCVDFLQSEVVNAMRSKREENSLSRGRLHNENDFLRTDGAIAEKSTQFVRWFDQLRRWIRKTYPVVVDGAYASFRAEALAKSGVELTGHRF</sequence>
<protein>
    <submittedName>
        <fullName evidence="1">Uncharacterized protein</fullName>
    </submittedName>
</protein>
<name>A0A2S8GQI3_9BACT</name>
<reference evidence="1 2" key="1">
    <citation type="submission" date="2018-02" db="EMBL/GenBank/DDBJ databases">
        <title>Comparative genomes isolates from brazilian mangrove.</title>
        <authorList>
            <person name="Araujo J.E."/>
            <person name="Taketani R.G."/>
            <person name="Silva M.C.P."/>
            <person name="Loureco M.V."/>
            <person name="Andreote F.D."/>
        </authorList>
    </citation>
    <scope>NUCLEOTIDE SEQUENCE [LARGE SCALE GENOMIC DNA]</scope>
    <source>
        <strain evidence="1 2">Nap-Phe MGV</strain>
    </source>
</reference>
<dbReference type="AlphaFoldDB" id="A0A2S8GQI3"/>
<evidence type="ECO:0000313" key="2">
    <source>
        <dbReference type="Proteomes" id="UP000237819"/>
    </source>
</evidence>
<proteinExistence type="predicted"/>
<dbReference type="Proteomes" id="UP000237819">
    <property type="component" value="Unassembled WGS sequence"/>
</dbReference>